<keyword evidence="2" id="KW-0732">Signal</keyword>
<organism evidence="3 4">
    <name type="scientific">Holothuria leucospilota</name>
    <name type="common">Black long sea cucumber</name>
    <name type="synonym">Mertensiothuria leucospilota</name>
    <dbReference type="NCBI Taxonomy" id="206669"/>
    <lineage>
        <taxon>Eukaryota</taxon>
        <taxon>Metazoa</taxon>
        <taxon>Echinodermata</taxon>
        <taxon>Eleutherozoa</taxon>
        <taxon>Echinozoa</taxon>
        <taxon>Holothuroidea</taxon>
        <taxon>Aspidochirotacea</taxon>
        <taxon>Aspidochirotida</taxon>
        <taxon>Holothuriidae</taxon>
        <taxon>Holothuria</taxon>
    </lineage>
</organism>
<dbReference type="Proteomes" id="UP001152320">
    <property type="component" value="Chromosome 15"/>
</dbReference>
<protein>
    <recommendedName>
        <fullName evidence="5">C-type lectin domain-containing protein</fullName>
    </recommendedName>
</protein>
<dbReference type="InterPro" id="IPR016187">
    <property type="entry name" value="CTDL_fold"/>
</dbReference>
<dbReference type="AlphaFoldDB" id="A0A9Q1BJN2"/>
<evidence type="ECO:0000256" key="2">
    <source>
        <dbReference type="SAM" id="SignalP"/>
    </source>
</evidence>
<dbReference type="InterPro" id="IPR016186">
    <property type="entry name" value="C-type_lectin-like/link_sf"/>
</dbReference>
<dbReference type="EMBL" id="JAIZAY010000015">
    <property type="protein sequence ID" value="KAJ8027834.1"/>
    <property type="molecule type" value="Genomic_DNA"/>
</dbReference>
<gene>
    <name evidence="3" type="ORF">HOLleu_29903</name>
</gene>
<feature type="region of interest" description="Disordered" evidence="1">
    <location>
        <begin position="282"/>
        <end position="322"/>
    </location>
</feature>
<reference evidence="3" key="1">
    <citation type="submission" date="2021-10" db="EMBL/GenBank/DDBJ databases">
        <title>Tropical sea cucumber genome reveals ecological adaptation and Cuvierian tubules defense mechanism.</title>
        <authorList>
            <person name="Chen T."/>
        </authorList>
    </citation>
    <scope>NUCLEOTIDE SEQUENCE</scope>
    <source>
        <strain evidence="3">Nanhai2018</strain>
        <tissue evidence="3">Muscle</tissue>
    </source>
</reference>
<feature type="signal peptide" evidence="2">
    <location>
        <begin position="1"/>
        <end position="23"/>
    </location>
</feature>
<keyword evidence="4" id="KW-1185">Reference proteome</keyword>
<feature type="compositionally biased region" description="Low complexity" evidence="1">
    <location>
        <begin position="297"/>
        <end position="322"/>
    </location>
</feature>
<dbReference type="Gene3D" id="3.10.100.10">
    <property type="entry name" value="Mannose-Binding Protein A, subunit A"/>
    <property type="match status" value="1"/>
</dbReference>
<feature type="chain" id="PRO_5040414664" description="C-type lectin domain-containing protein" evidence="2">
    <location>
        <begin position="24"/>
        <end position="432"/>
    </location>
</feature>
<evidence type="ECO:0008006" key="5">
    <source>
        <dbReference type="Google" id="ProtNLM"/>
    </source>
</evidence>
<comment type="caution">
    <text evidence="3">The sequence shown here is derived from an EMBL/GenBank/DDBJ whole genome shotgun (WGS) entry which is preliminary data.</text>
</comment>
<dbReference type="SUPFAM" id="SSF56436">
    <property type="entry name" value="C-type lectin-like"/>
    <property type="match status" value="1"/>
</dbReference>
<accession>A0A9Q1BJN2</accession>
<name>A0A9Q1BJN2_HOLLE</name>
<evidence type="ECO:0000313" key="3">
    <source>
        <dbReference type="EMBL" id="KAJ8027834.1"/>
    </source>
</evidence>
<evidence type="ECO:0000313" key="4">
    <source>
        <dbReference type="Proteomes" id="UP001152320"/>
    </source>
</evidence>
<sequence>MFTSWTVASLFIRTFTFFKICDSLNEPRCSELDPTNPFKWVSITPGRCVYGEYDITLTIGSNVILIKERERVPTWTDAVNFCPNDHPDAFLYITNTAENELDIMGLQDLVEAFGQNIALLGSEYVWQACYYTGSRWECLDHTEYNPHYWQSSSDFEGFWRWSGSQPSGTYASSGCLVLSLNTGLMEAHDCNDGSATSPLILCAVDFYNDTSTTTATEVTTGITTDRSTTHFNEATTDLTTNLVSKERNEVLSATMPTTTSTPAMKRTYLSTLMKTTEIVSPYHSKEPSTHPSILQRSTTTVLTTTSTQSTKTKESTQSVTTSPTFKMTTPMRIFTTKSTSSNFENINIYQSAVFKESNFIRATGELCPRSDQPKIPVESPLKCAILCVSEQVHCVSINFILRGTQKLCQLHYETGMPNEYHPPGECIFYPRK</sequence>
<proteinExistence type="predicted"/>
<evidence type="ECO:0000256" key="1">
    <source>
        <dbReference type="SAM" id="MobiDB-lite"/>
    </source>
</evidence>